<keyword evidence="1" id="KW-0812">Transmembrane</keyword>
<reference evidence="2" key="1">
    <citation type="journal article" date="2014" name="Front. Microbiol.">
        <title>High frequency of phylogenetically diverse reductive dehalogenase-homologous genes in deep subseafloor sedimentary metagenomes.</title>
        <authorList>
            <person name="Kawai M."/>
            <person name="Futagami T."/>
            <person name="Toyoda A."/>
            <person name="Takaki Y."/>
            <person name="Nishi S."/>
            <person name="Hori S."/>
            <person name="Arai W."/>
            <person name="Tsubouchi T."/>
            <person name="Morono Y."/>
            <person name="Uchiyama I."/>
            <person name="Ito T."/>
            <person name="Fujiyama A."/>
            <person name="Inagaki F."/>
            <person name="Takami H."/>
        </authorList>
    </citation>
    <scope>NUCLEOTIDE SEQUENCE</scope>
    <source>
        <strain evidence="2">Expedition CK06-06</strain>
    </source>
</reference>
<accession>X1LQJ8</accession>
<evidence type="ECO:0000256" key="1">
    <source>
        <dbReference type="SAM" id="Phobius"/>
    </source>
</evidence>
<organism evidence="2">
    <name type="scientific">marine sediment metagenome</name>
    <dbReference type="NCBI Taxonomy" id="412755"/>
    <lineage>
        <taxon>unclassified sequences</taxon>
        <taxon>metagenomes</taxon>
        <taxon>ecological metagenomes</taxon>
    </lineage>
</organism>
<dbReference type="EMBL" id="BARV01007196">
    <property type="protein sequence ID" value="GAI04665.1"/>
    <property type="molecule type" value="Genomic_DNA"/>
</dbReference>
<name>X1LQJ8_9ZZZZ</name>
<dbReference type="AlphaFoldDB" id="X1LQJ8"/>
<proteinExistence type="predicted"/>
<keyword evidence="1" id="KW-0472">Membrane</keyword>
<sequence>HGQIAIFSENVSGVYSYTLKPVIHLLPQFDKISPAKFLVPARLLSWSLLAEAAALMICVKALILLLAALLIFRYREIAKTII</sequence>
<gene>
    <name evidence="2" type="ORF">S06H3_14694</name>
</gene>
<feature type="transmembrane region" description="Helical" evidence="1">
    <location>
        <begin position="52"/>
        <end position="72"/>
    </location>
</feature>
<feature type="non-terminal residue" evidence="2">
    <location>
        <position position="1"/>
    </location>
</feature>
<comment type="caution">
    <text evidence="2">The sequence shown here is derived from an EMBL/GenBank/DDBJ whole genome shotgun (WGS) entry which is preliminary data.</text>
</comment>
<evidence type="ECO:0000313" key="2">
    <source>
        <dbReference type="EMBL" id="GAI04665.1"/>
    </source>
</evidence>
<keyword evidence="1" id="KW-1133">Transmembrane helix</keyword>
<protein>
    <submittedName>
        <fullName evidence="2">Uncharacterized protein</fullName>
    </submittedName>
</protein>